<gene>
    <name evidence="2" type="ORF">AKJ09_09637</name>
</gene>
<evidence type="ECO:0000313" key="3">
    <source>
        <dbReference type="Proteomes" id="UP000064967"/>
    </source>
</evidence>
<protein>
    <recommendedName>
        <fullName evidence="4">Carboxypeptidase regulatory-like domain-containing protein</fullName>
    </recommendedName>
</protein>
<feature type="region of interest" description="Disordered" evidence="1">
    <location>
        <begin position="463"/>
        <end position="487"/>
    </location>
</feature>
<dbReference type="OrthoDB" id="5506026at2"/>
<accession>A0A0K1QB54</accession>
<dbReference type="PROSITE" id="PS51257">
    <property type="entry name" value="PROKAR_LIPOPROTEIN"/>
    <property type="match status" value="1"/>
</dbReference>
<dbReference type="EMBL" id="CP012333">
    <property type="protein sequence ID" value="AKV02974.1"/>
    <property type="molecule type" value="Genomic_DNA"/>
</dbReference>
<dbReference type="STRING" id="1391654.AKJ09_09637"/>
<evidence type="ECO:0008006" key="4">
    <source>
        <dbReference type="Google" id="ProtNLM"/>
    </source>
</evidence>
<evidence type="ECO:0000256" key="1">
    <source>
        <dbReference type="SAM" id="MobiDB-lite"/>
    </source>
</evidence>
<dbReference type="AlphaFoldDB" id="A0A0K1QB54"/>
<proteinExistence type="predicted"/>
<dbReference type="KEGG" id="llu:AKJ09_09637"/>
<sequence length="593" mass="62831">MTRSGARLMAVLAPLAFGLACDPIKGTPRQGPPTNACSEQACEAYKPARIAATCNEGRCEFAERPDFTFTFAIDVPNTALYGAGQTFLIAGHMLYDHPATSLCPVASCLPLLAVGDVTGAYTVTQAVGVDLGVAMAKDTSFPVQAVFVPRFDGQDALAQGLPVGTLFAVSRLVQIEPDSPPSLLYRRALPAGRYLRYSYPLPPFDEVFPPLVDVVQVQSSRGLSDDAKLETLDNPTGELRTAKIAREEGLGGFRAWLADSTSRARISSIRTLSGTTAEVRLDTVGQNQEGGTALRENVDVIVAPPDGTLGLPRFESALIGGAGLDNIIYWRLPAPATVNGVVAITSEDDAGGGLGFLTGVPSRLHFESQSIRDVEDVQRPLLHYSSDVFTDDAGRFSTVLPPGVYSVTLEPAEGTGFGKFTSVLNVTGNIAPTFQPPRRTLTKGRAVLSDGRPLGQAEVVANPAKIPSDSSSWSTASAPRAGRTRTADDGSFQFELDEGTYEISVQPQSNTGFPRMVTIRGVGGLEQDLQTLEVPVPTRMSFAVRGGDNGVPIVRATVRILAQPEGGGPAVQVAMAMTDEDGQCEILLARQPR</sequence>
<reference evidence="2 3" key="1">
    <citation type="submission" date="2015-08" db="EMBL/GenBank/DDBJ databases">
        <authorList>
            <person name="Babu N.S."/>
            <person name="Beckwith C.J."/>
            <person name="Beseler K.G."/>
            <person name="Brison A."/>
            <person name="Carone J.V."/>
            <person name="Caskin T.P."/>
            <person name="Diamond M."/>
            <person name="Durham M.E."/>
            <person name="Foxe J.M."/>
            <person name="Go M."/>
            <person name="Henderson B.A."/>
            <person name="Jones I.B."/>
            <person name="McGettigan J.A."/>
            <person name="Micheletti S.J."/>
            <person name="Nasrallah M.E."/>
            <person name="Ortiz D."/>
            <person name="Piller C.R."/>
            <person name="Privatt S.R."/>
            <person name="Schneider S.L."/>
            <person name="Sharp S."/>
            <person name="Smith T.C."/>
            <person name="Stanton J.D."/>
            <person name="Ullery H.E."/>
            <person name="Wilson R.J."/>
            <person name="Serrano M.G."/>
            <person name="Buck G."/>
            <person name="Lee V."/>
            <person name="Wang Y."/>
            <person name="Carvalho R."/>
            <person name="Voegtly L."/>
            <person name="Shi R."/>
            <person name="Duckworth R."/>
            <person name="Johnson A."/>
            <person name="Loviza R."/>
            <person name="Walstead R."/>
            <person name="Shah Z."/>
            <person name="Kiflezghi M."/>
            <person name="Wade K."/>
            <person name="Ball S.L."/>
            <person name="Bradley K.W."/>
            <person name="Asai D.J."/>
            <person name="Bowman C.A."/>
            <person name="Russell D.A."/>
            <person name="Pope W.H."/>
            <person name="Jacobs-Sera D."/>
            <person name="Hendrix R.W."/>
            <person name="Hatfull G.F."/>
        </authorList>
    </citation>
    <scope>NUCLEOTIDE SEQUENCE [LARGE SCALE GENOMIC DNA]</scope>
    <source>
        <strain evidence="2 3">DSM 27648</strain>
    </source>
</reference>
<organism evidence="2 3">
    <name type="scientific">Labilithrix luteola</name>
    <dbReference type="NCBI Taxonomy" id="1391654"/>
    <lineage>
        <taxon>Bacteria</taxon>
        <taxon>Pseudomonadati</taxon>
        <taxon>Myxococcota</taxon>
        <taxon>Polyangia</taxon>
        <taxon>Polyangiales</taxon>
        <taxon>Labilitrichaceae</taxon>
        <taxon>Labilithrix</taxon>
    </lineage>
</organism>
<dbReference type="Proteomes" id="UP000064967">
    <property type="component" value="Chromosome"/>
</dbReference>
<feature type="compositionally biased region" description="Low complexity" evidence="1">
    <location>
        <begin position="468"/>
        <end position="477"/>
    </location>
</feature>
<keyword evidence="3" id="KW-1185">Reference proteome</keyword>
<evidence type="ECO:0000313" key="2">
    <source>
        <dbReference type="EMBL" id="AKV02974.1"/>
    </source>
</evidence>
<name>A0A0K1QB54_9BACT</name>
<dbReference type="RefSeq" id="WP_146653818.1">
    <property type="nucleotide sequence ID" value="NZ_CP012333.1"/>
</dbReference>